<organism evidence="2 3">
    <name type="scientific">Gracilibacillus ureilyticus</name>
    <dbReference type="NCBI Taxonomy" id="531814"/>
    <lineage>
        <taxon>Bacteria</taxon>
        <taxon>Bacillati</taxon>
        <taxon>Bacillota</taxon>
        <taxon>Bacilli</taxon>
        <taxon>Bacillales</taxon>
        <taxon>Bacillaceae</taxon>
        <taxon>Gracilibacillus</taxon>
    </lineage>
</organism>
<reference evidence="2 3" key="1">
    <citation type="submission" date="2016-10" db="EMBL/GenBank/DDBJ databases">
        <authorList>
            <person name="de Groot N.N."/>
        </authorList>
    </citation>
    <scope>NUCLEOTIDE SEQUENCE [LARGE SCALE GENOMIC DNA]</scope>
    <source>
        <strain evidence="2 3">CGMCC 1.7727</strain>
    </source>
</reference>
<dbReference type="AlphaFoldDB" id="A0A1H9V1B0"/>
<keyword evidence="1" id="KW-0812">Transmembrane</keyword>
<keyword evidence="1" id="KW-1133">Transmembrane helix</keyword>
<accession>A0A1H9V1B0</accession>
<dbReference type="STRING" id="531814.SAMN04487944_12065"/>
<keyword evidence="1" id="KW-0472">Membrane</keyword>
<sequence length="54" mass="6046">MKIVLFVLLSIFVIYRSVIHSMQTFHAGNKMGGIAILSVIPPVIIVTICILMFR</sequence>
<evidence type="ECO:0000313" key="2">
    <source>
        <dbReference type="EMBL" id="SES15067.1"/>
    </source>
</evidence>
<feature type="transmembrane region" description="Helical" evidence="1">
    <location>
        <begin position="31"/>
        <end position="53"/>
    </location>
</feature>
<evidence type="ECO:0000256" key="1">
    <source>
        <dbReference type="SAM" id="Phobius"/>
    </source>
</evidence>
<dbReference type="EMBL" id="FOGL01000020">
    <property type="protein sequence ID" value="SES15067.1"/>
    <property type="molecule type" value="Genomic_DNA"/>
</dbReference>
<evidence type="ECO:0000313" key="3">
    <source>
        <dbReference type="Proteomes" id="UP000199687"/>
    </source>
</evidence>
<keyword evidence="3" id="KW-1185">Reference proteome</keyword>
<proteinExistence type="predicted"/>
<protein>
    <submittedName>
        <fullName evidence="2">Uncharacterized protein</fullName>
    </submittedName>
</protein>
<gene>
    <name evidence="2" type="ORF">SAMN04487944_12065</name>
</gene>
<dbReference type="Proteomes" id="UP000199687">
    <property type="component" value="Unassembled WGS sequence"/>
</dbReference>
<name>A0A1H9V1B0_9BACI</name>